<feature type="region of interest" description="Disordered" evidence="1">
    <location>
        <begin position="54"/>
        <end position="87"/>
    </location>
</feature>
<sequence>NEAYGVDSWEIWGDKLEIIQNVSCRGCYDVEKRSLPVEYFYSDDYESLIERDFQNQQREEEEEKERERALKAQRREEKAQLREEKDRAEYERLKQKFEGGGS</sequence>
<evidence type="ECO:0000313" key="2">
    <source>
        <dbReference type="EMBL" id="KKL65316.1"/>
    </source>
</evidence>
<feature type="compositionally biased region" description="Basic and acidic residues" evidence="1">
    <location>
        <begin position="65"/>
        <end position="87"/>
    </location>
</feature>
<name>A0A0F9EGE4_9ZZZZ</name>
<gene>
    <name evidence="2" type="ORF">LCGC14_2156160</name>
</gene>
<dbReference type="EMBL" id="LAZR01027574">
    <property type="protein sequence ID" value="KKL65316.1"/>
    <property type="molecule type" value="Genomic_DNA"/>
</dbReference>
<comment type="caution">
    <text evidence="2">The sequence shown here is derived from an EMBL/GenBank/DDBJ whole genome shotgun (WGS) entry which is preliminary data.</text>
</comment>
<feature type="non-terminal residue" evidence="2">
    <location>
        <position position="1"/>
    </location>
</feature>
<accession>A0A0F9EGE4</accession>
<reference evidence="2" key="1">
    <citation type="journal article" date="2015" name="Nature">
        <title>Complex archaea that bridge the gap between prokaryotes and eukaryotes.</title>
        <authorList>
            <person name="Spang A."/>
            <person name="Saw J.H."/>
            <person name="Jorgensen S.L."/>
            <person name="Zaremba-Niedzwiedzka K."/>
            <person name="Martijn J."/>
            <person name="Lind A.E."/>
            <person name="van Eijk R."/>
            <person name="Schleper C."/>
            <person name="Guy L."/>
            <person name="Ettema T.J."/>
        </authorList>
    </citation>
    <scope>NUCLEOTIDE SEQUENCE</scope>
</reference>
<organism evidence="2">
    <name type="scientific">marine sediment metagenome</name>
    <dbReference type="NCBI Taxonomy" id="412755"/>
    <lineage>
        <taxon>unclassified sequences</taxon>
        <taxon>metagenomes</taxon>
        <taxon>ecological metagenomes</taxon>
    </lineage>
</organism>
<evidence type="ECO:0000256" key="1">
    <source>
        <dbReference type="SAM" id="MobiDB-lite"/>
    </source>
</evidence>
<proteinExistence type="predicted"/>
<protein>
    <submittedName>
        <fullName evidence="2">Uncharacterized protein</fullName>
    </submittedName>
</protein>
<dbReference type="AlphaFoldDB" id="A0A0F9EGE4"/>